<evidence type="ECO:0000313" key="2">
    <source>
        <dbReference type="EMBL" id="KAG5589028.1"/>
    </source>
</evidence>
<dbReference type="Proteomes" id="UP000824120">
    <property type="component" value="Chromosome 8"/>
</dbReference>
<proteinExistence type="predicted"/>
<evidence type="ECO:0000313" key="3">
    <source>
        <dbReference type="Proteomes" id="UP000824120"/>
    </source>
</evidence>
<comment type="caution">
    <text evidence="2">The sequence shown here is derived from an EMBL/GenBank/DDBJ whole genome shotgun (WGS) entry which is preliminary data.</text>
</comment>
<feature type="domain" description="O-methyltransferase dimerisation" evidence="1">
    <location>
        <begin position="1"/>
        <end position="79"/>
    </location>
</feature>
<dbReference type="InterPro" id="IPR016461">
    <property type="entry name" value="COMT-like"/>
</dbReference>
<dbReference type="InterPro" id="IPR036390">
    <property type="entry name" value="WH_DNA-bd_sf"/>
</dbReference>
<dbReference type="OrthoDB" id="987572at2759"/>
<accession>A0A9J5XNW3</accession>
<gene>
    <name evidence="2" type="ORF">H5410_039542</name>
</gene>
<name>A0A9J5XNW3_SOLCO</name>
<protein>
    <recommendedName>
        <fullName evidence="1">O-methyltransferase dimerisation domain-containing protein</fullName>
    </recommendedName>
</protein>
<dbReference type="Gene3D" id="1.10.10.10">
    <property type="entry name" value="Winged helix-like DNA-binding domain superfamily/Winged helix DNA-binding domain"/>
    <property type="match status" value="1"/>
</dbReference>
<dbReference type="Pfam" id="PF08100">
    <property type="entry name" value="Dimerisation"/>
    <property type="match status" value="1"/>
</dbReference>
<dbReference type="PROSITE" id="PS51683">
    <property type="entry name" value="SAM_OMT_II"/>
    <property type="match status" value="1"/>
</dbReference>
<dbReference type="GO" id="GO:0008168">
    <property type="term" value="F:methyltransferase activity"/>
    <property type="evidence" value="ECO:0007669"/>
    <property type="project" value="InterPro"/>
</dbReference>
<dbReference type="SUPFAM" id="SSF46785">
    <property type="entry name" value="Winged helix' DNA-binding domain"/>
    <property type="match status" value="1"/>
</dbReference>
<sequence length="99" mass="11386">MSSSALRCAVQLDIPDVLYKHGKPMHLSDLSTELFLIIDPSKISFLPNLMRFLVHSGILEQHDHDYYSLTPSSRFLVKDKQFNLRSLMLFAHDPSIQKT</sequence>
<dbReference type="AlphaFoldDB" id="A0A9J5XNW3"/>
<organism evidence="2 3">
    <name type="scientific">Solanum commersonii</name>
    <name type="common">Commerson's wild potato</name>
    <name type="synonym">Commerson's nightshade</name>
    <dbReference type="NCBI Taxonomy" id="4109"/>
    <lineage>
        <taxon>Eukaryota</taxon>
        <taxon>Viridiplantae</taxon>
        <taxon>Streptophyta</taxon>
        <taxon>Embryophyta</taxon>
        <taxon>Tracheophyta</taxon>
        <taxon>Spermatophyta</taxon>
        <taxon>Magnoliopsida</taxon>
        <taxon>eudicotyledons</taxon>
        <taxon>Gunneridae</taxon>
        <taxon>Pentapetalae</taxon>
        <taxon>asterids</taxon>
        <taxon>lamiids</taxon>
        <taxon>Solanales</taxon>
        <taxon>Solanaceae</taxon>
        <taxon>Solanoideae</taxon>
        <taxon>Solaneae</taxon>
        <taxon>Solanum</taxon>
    </lineage>
</organism>
<evidence type="ECO:0000259" key="1">
    <source>
        <dbReference type="Pfam" id="PF08100"/>
    </source>
</evidence>
<dbReference type="PANTHER" id="PTHR11746">
    <property type="entry name" value="O-METHYLTRANSFERASE"/>
    <property type="match status" value="1"/>
</dbReference>
<dbReference type="InterPro" id="IPR036388">
    <property type="entry name" value="WH-like_DNA-bd_sf"/>
</dbReference>
<dbReference type="GO" id="GO:0046983">
    <property type="term" value="F:protein dimerization activity"/>
    <property type="evidence" value="ECO:0007669"/>
    <property type="project" value="InterPro"/>
</dbReference>
<dbReference type="EMBL" id="JACXVP010000008">
    <property type="protein sequence ID" value="KAG5589028.1"/>
    <property type="molecule type" value="Genomic_DNA"/>
</dbReference>
<keyword evidence="3" id="KW-1185">Reference proteome</keyword>
<reference evidence="2 3" key="1">
    <citation type="submission" date="2020-09" db="EMBL/GenBank/DDBJ databases">
        <title>De no assembly of potato wild relative species, Solanum commersonii.</title>
        <authorList>
            <person name="Cho K."/>
        </authorList>
    </citation>
    <scope>NUCLEOTIDE SEQUENCE [LARGE SCALE GENOMIC DNA]</scope>
    <source>
        <strain evidence="2">LZ3.2</strain>
        <tissue evidence="2">Leaf</tissue>
    </source>
</reference>
<dbReference type="InterPro" id="IPR012967">
    <property type="entry name" value="COMT_dimerisation"/>
</dbReference>